<evidence type="ECO:0000313" key="1">
    <source>
        <dbReference type="EMBL" id="ALB01512.1"/>
    </source>
</evidence>
<sequence>MAITNEYSRGNERIIEVFSAISKIEWCKHHSNALKKANFYNISSWSLKNTNTSSKKLTYLTTLVYLAVIHQACLFN</sequence>
<gene>
    <name evidence="1" type="ORF">ACH24_01865</name>
</gene>
<dbReference type="EMBL" id="CP012505">
    <property type="protein sequence ID" value="ALB01512.1"/>
    <property type="molecule type" value="Genomic_DNA"/>
</dbReference>
<keyword evidence="2" id="KW-1185">Reference proteome</keyword>
<proteinExistence type="predicted"/>
<organism evidence="1 2">
    <name type="scientific">Francisella persica ATCC VR-331</name>
    <dbReference type="NCBI Taxonomy" id="1086726"/>
    <lineage>
        <taxon>Bacteria</taxon>
        <taxon>Pseudomonadati</taxon>
        <taxon>Pseudomonadota</taxon>
        <taxon>Gammaproteobacteria</taxon>
        <taxon>Thiotrichales</taxon>
        <taxon>Francisellaceae</taxon>
        <taxon>Francisella</taxon>
    </lineage>
</organism>
<accession>A0AAC8VDG7</accession>
<dbReference type="KEGG" id="fper:ACH24_01865"/>
<dbReference type="Proteomes" id="UP000242800">
    <property type="component" value="Chromosome"/>
</dbReference>
<reference evidence="1 2" key="1">
    <citation type="journal article" date="2016" name="Int. J. Syst. Evol. Microbiol.">
        <title>Reclassification of Wolbachia persica as Francisella persica comb. nov. and emended description of the family Francisellaceae.</title>
        <authorList>
            <person name="Larson M.A."/>
            <person name="Nalbantoglu U."/>
            <person name="Sayood K."/>
            <person name="Zentz E.B."/>
            <person name="Cer R.Z."/>
            <person name="Iwen P.C."/>
            <person name="Francesconi S.C."/>
            <person name="Bishop-Lilly K.A."/>
            <person name="Mokashi V.P."/>
            <person name="Sjostedt A."/>
            <person name="Hinrichs S.H."/>
        </authorList>
    </citation>
    <scope>NUCLEOTIDE SEQUENCE [LARGE SCALE GENOMIC DNA]</scope>
    <source>
        <strain evidence="1 2">FSC845</strain>
    </source>
</reference>
<name>A0AAC8VDG7_9GAMM</name>
<evidence type="ECO:0000313" key="2">
    <source>
        <dbReference type="Proteomes" id="UP000242800"/>
    </source>
</evidence>
<dbReference type="AlphaFoldDB" id="A0AAC8VDG7"/>
<protein>
    <submittedName>
        <fullName evidence="1">Uncharacterized protein</fullName>
    </submittedName>
</protein>